<sequence>MFALRSLFIIGVFCISCVLSQKKACDFEDSKCLTEAARRVFVQIISGIPGVETSDPLHEDLIEANIPSLKYKIIDGSLSGMKNCQVELVKIYTKEQEYDYHLGCPHLTLESKYDLMAETGTTVVEGKGISKIDLDDYHLLFHGDFALNEGKESQMHLNLTSHKLTTKIKGKVHYNYKNLFIDDREKSDALQKYANENWKSIVKTSLPQVMEVFMNKHINNKNAYLAIVPIQDIFYSEK</sequence>
<dbReference type="InterPro" id="IPR038606">
    <property type="entry name" value="To_sf"/>
</dbReference>
<keyword evidence="3" id="KW-1185">Reference proteome</keyword>
<proteinExistence type="predicted"/>
<dbReference type="AlphaFoldDB" id="A0AAD8DQJ6"/>
<protein>
    <submittedName>
        <fullName evidence="2">Uncharacterized protein</fullName>
    </submittedName>
</protein>
<dbReference type="PANTHER" id="PTHR11008:SF32">
    <property type="entry name" value="CIRCADIAN CLOCK-CONTROLLED PROTEIN DAYWAKE-RELATED"/>
    <property type="match status" value="1"/>
</dbReference>
<name>A0AAD8DQJ6_MYTSE</name>
<evidence type="ECO:0000256" key="1">
    <source>
        <dbReference type="SAM" id="SignalP"/>
    </source>
</evidence>
<dbReference type="SMART" id="SM00700">
    <property type="entry name" value="JHBP"/>
    <property type="match status" value="1"/>
</dbReference>
<dbReference type="Pfam" id="PF06585">
    <property type="entry name" value="JHBP"/>
    <property type="match status" value="1"/>
</dbReference>
<accession>A0AAD8DQJ6</accession>
<evidence type="ECO:0000313" key="3">
    <source>
        <dbReference type="Proteomes" id="UP001231518"/>
    </source>
</evidence>
<dbReference type="EMBL" id="JARGEI010000017">
    <property type="protein sequence ID" value="KAJ8716753.1"/>
    <property type="molecule type" value="Genomic_DNA"/>
</dbReference>
<dbReference type="PANTHER" id="PTHR11008">
    <property type="entry name" value="PROTEIN TAKEOUT-LIKE PROTEIN"/>
    <property type="match status" value="1"/>
</dbReference>
<comment type="caution">
    <text evidence="2">The sequence shown here is derived from an EMBL/GenBank/DDBJ whole genome shotgun (WGS) entry which is preliminary data.</text>
</comment>
<organism evidence="2 3">
    <name type="scientific">Mythimna separata</name>
    <name type="common">Oriental armyworm</name>
    <name type="synonym">Pseudaletia separata</name>
    <dbReference type="NCBI Taxonomy" id="271217"/>
    <lineage>
        <taxon>Eukaryota</taxon>
        <taxon>Metazoa</taxon>
        <taxon>Ecdysozoa</taxon>
        <taxon>Arthropoda</taxon>
        <taxon>Hexapoda</taxon>
        <taxon>Insecta</taxon>
        <taxon>Pterygota</taxon>
        <taxon>Neoptera</taxon>
        <taxon>Endopterygota</taxon>
        <taxon>Lepidoptera</taxon>
        <taxon>Glossata</taxon>
        <taxon>Ditrysia</taxon>
        <taxon>Noctuoidea</taxon>
        <taxon>Noctuidae</taxon>
        <taxon>Noctuinae</taxon>
        <taxon>Hadenini</taxon>
        <taxon>Mythimna</taxon>
    </lineage>
</organism>
<feature type="signal peptide" evidence="1">
    <location>
        <begin position="1"/>
        <end position="20"/>
    </location>
</feature>
<dbReference type="InterPro" id="IPR010562">
    <property type="entry name" value="Haemolymph_juvenile_hormone-bd"/>
</dbReference>
<evidence type="ECO:0000313" key="2">
    <source>
        <dbReference type="EMBL" id="KAJ8716753.1"/>
    </source>
</evidence>
<dbReference type="GO" id="GO:0005615">
    <property type="term" value="C:extracellular space"/>
    <property type="evidence" value="ECO:0007669"/>
    <property type="project" value="TreeGrafter"/>
</dbReference>
<dbReference type="Proteomes" id="UP001231518">
    <property type="component" value="Chromosome 14"/>
</dbReference>
<gene>
    <name evidence="2" type="ORF">PYW07_003380</name>
</gene>
<feature type="chain" id="PRO_5042144571" evidence="1">
    <location>
        <begin position="21"/>
        <end position="238"/>
    </location>
</feature>
<dbReference type="Gene3D" id="3.15.10.30">
    <property type="entry name" value="Haemolymph juvenile hormone binding protein"/>
    <property type="match status" value="1"/>
</dbReference>
<keyword evidence="1" id="KW-0732">Signal</keyword>
<reference evidence="2" key="1">
    <citation type="submission" date="2023-03" db="EMBL/GenBank/DDBJ databases">
        <title>Chromosome-level genomes of two armyworms, Mythimna separata and Mythimna loreyi, provide insights into the biosynthesis and reception of sex pheromones.</title>
        <authorList>
            <person name="Zhao H."/>
        </authorList>
    </citation>
    <scope>NUCLEOTIDE SEQUENCE</scope>
    <source>
        <strain evidence="2">BeijingLab</strain>
        <tissue evidence="2">Pupa</tissue>
    </source>
</reference>